<dbReference type="Proteomes" id="UP000199663">
    <property type="component" value="Unassembled WGS sequence"/>
</dbReference>
<evidence type="ECO:0000256" key="1">
    <source>
        <dbReference type="SAM" id="SignalP"/>
    </source>
</evidence>
<comment type="caution">
    <text evidence="3">The sequence shown here is derived from an EMBL/GenBank/DDBJ whole genome shotgun (WGS) entry which is preliminary data.</text>
</comment>
<organism evidence="3 4">
    <name type="scientific">Rhodonellum ikkaensis</name>
    <dbReference type="NCBI Taxonomy" id="336829"/>
    <lineage>
        <taxon>Bacteria</taxon>
        <taxon>Pseudomonadati</taxon>
        <taxon>Bacteroidota</taxon>
        <taxon>Cytophagia</taxon>
        <taxon>Cytophagales</taxon>
        <taxon>Cytophagaceae</taxon>
        <taxon>Rhodonellum</taxon>
    </lineage>
</organism>
<proteinExistence type="predicted"/>
<evidence type="ECO:0000259" key="2">
    <source>
        <dbReference type="PROSITE" id="PS51502"/>
    </source>
</evidence>
<dbReference type="InterPro" id="IPR006311">
    <property type="entry name" value="TAT_signal"/>
</dbReference>
<dbReference type="InterPro" id="IPR011008">
    <property type="entry name" value="Dimeric_a/b-barrel"/>
</dbReference>
<dbReference type="RefSeq" id="WP_236613269.1">
    <property type="nucleotide sequence ID" value="NZ_FNQC01000005.1"/>
</dbReference>
<protein>
    <submittedName>
        <fullName evidence="3">Tat (Twin-arginine translocation) pathway signal sequence</fullName>
    </submittedName>
</protein>
<feature type="signal peptide" evidence="1">
    <location>
        <begin position="1"/>
        <end position="28"/>
    </location>
</feature>
<dbReference type="SUPFAM" id="SSF54909">
    <property type="entry name" value="Dimeric alpha+beta barrel"/>
    <property type="match status" value="1"/>
</dbReference>
<keyword evidence="1" id="KW-0732">Signal</keyword>
<dbReference type="InterPro" id="IPR019546">
    <property type="entry name" value="TAT_signal_bac_arc"/>
</dbReference>
<accession>A0A1H3Q243</accession>
<evidence type="ECO:0000313" key="4">
    <source>
        <dbReference type="Proteomes" id="UP000199663"/>
    </source>
</evidence>
<sequence length="131" mass="15024">MAMKSRRKFLQTLTVAGVAATLPIQTMANTQDSQKMIHQVFFWLADKEGAEAFKKEAAVLGKCKTVAKFYMGTPAPTERRDVVDHSFQVACTLFFDSIEDQNYYQTDPMHLAFIERNSTKWTQVKVYDFII</sequence>
<feature type="domain" description="Stress-response A/B barrel" evidence="2">
    <location>
        <begin position="36"/>
        <end position="129"/>
    </location>
</feature>
<dbReference type="PROSITE" id="PS51318">
    <property type="entry name" value="TAT"/>
    <property type="match status" value="1"/>
</dbReference>
<reference evidence="3 4" key="1">
    <citation type="submission" date="2016-10" db="EMBL/GenBank/DDBJ databases">
        <authorList>
            <person name="Varghese N."/>
            <person name="Submissions S."/>
        </authorList>
    </citation>
    <scope>NUCLEOTIDE SEQUENCE [LARGE SCALE GENOMIC DNA]</scope>
    <source>
        <strain evidence="3 4">DSM 17997</strain>
    </source>
</reference>
<name>A0A1H3Q243_9BACT</name>
<dbReference type="PROSITE" id="PS51502">
    <property type="entry name" value="S_R_A_B_BARREL"/>
    <property type="match status" value="1"/>
</dbReference>
<gene>
    <name evidence="3" type="ORF">SAMN05444412_105160</name>
</gene>
<dbReference type="SMART" id="SM00886">
    <property type="entry name" value="Dabb"/>
    <property type="match status" value="1"/>
</dbReference>
<keyword evidence="4" id="KW-1185">Reference proteome</keyword>
<dbReference type="EMBL" id="FNQC01000005">
    <property type="protein sequence ID" value="SDZ07241.1"/>
    <property type="molecule type" value="Genomic_DNA"/>
</dbReference>
<dbReference type="InterPro" id="IPR013097">
    <property type="entry name" value="Dabb"/>
</dbReference>
<feature type="chain" id="PRO_5047118510" evidence="1">
    <location>
        <begin position="29"/>
        <end position="131"/>
    </location>
</feature>
<dbReference type="Pfam" id="PF07876">
    <property type="entry name" value="Dabb"/>
    <property type="match status" value="1"/>
</dbReference>
<evidence type="ECO:0000313" key="3">
    <source>
        <dbReference type="EMBL" id="SDZ07241.1"/>
    </source>
</evidence>
<dbReference type="NCBIfam" id="TIGR01409">
    <property type="entry name" value="TAT_signal_seq"/>
    <property type="match status" value="1"/>
</dbReference>
<dbReference type="Gene3D" id="3.30.70.100">
    <property type="match status" value="1"/>
</dbReference>